<accession>A0A7V8JL80</accession>
<evidence type="ECO:0000313" key="1">
    <source>
        <dbReference type="EMBL" id="KAF1014278.1"/>
    </source>
</evidence>
<evidence type="ECO:0000313" key="2">
    <source>
        <dbReference type="Proteomes" id="UP000487117"/>
    </source>
</evidence>
<sequence length="53" mass="6155">MPRVFKDTCHLRAAVEDGRLEAWYAPGFGRIRFERYSSDSRLFSDEIDSIASE</sequence>
<dbReference type="AlphaFoldDB" id="A0A7V8JL80"/>
<organism evidence="1 2">
    <name type="scientific">Stenotrophomonas maltophilia</name>
    <name type="common">Pseudomonas maltophilia</name>
    <name type="synonym">Xanthomonas maltophilia</name>
    <dbReference type="NCBI Taxonomy" id="40324"/>
    <lineage>
        <taxon>Bacteria</taxon>
        <taxon>Pseudomonadati</taxon>
        <taxon>Pseudomonadota</taxon>
        <taxon>Gammaproteobacteria</taxon>
        <taxon>Lysobacterales</taxon>
        <taxon>Lysobacteraceae</taxon>
        <taxon>Stenotrophomonas</taxon>
        <taxon>Stenotrophomonas maltophilia group</taxon>
    </lineage>
</organism>
<dbReference type="EMBL" id="WNDS01000004">
    <property type="protein sequence ID" value="KAF1014278.1"/>
    <property type="molecule type" value="Genomic_DNA"/>
</dbReference>
<reference evidence="2" key="1">
    <citation type="journal article" date="2020" name="MBio">
        <title>Horizontal gene transfer to a defensive symbiont with a reduced genome amongst a multipartite beetle microbiome.</title>
        <authorList>
            <person name="Waterworth S.C."/>
            <person name="Florez L.V."/>
            <person name="Rees E.R."/>
            <person name="Hertweck C."/>
            <person name="Kaltenpoth M."/>
            <person name="Kwan J.C."/>
        </authorList>
    </citation>
    <scope>NUCLEOTIDE SEQUENCE [LARGE SCALE GENOMIC DNA]</scope>
</reference>
<proteinExistence type="predicted"/>
<gene>
    <name evidence="1" type="ORF">GAK31_03302</name>
</gene>
<comment type="caution">
    <text evidence="1">The sequence shown here is derived from an EMBL/GenBank/DDBJ whole genome shotgun (WGS) entry which is preliminary data.</text>
</comment>
<dbReference type="Proteomes" id="UP000487117">
    <property type="component" value="Unassembled WGS sequence"/>
</dbReference>
<name>A0A7V8JL80_STEMA</name>
<protein>
    <submittedName>
        <fullName evidence="1">Uncharacterized protein</fullName>
    </submittedName>
</protein>